<dbReference type="InterPro" id="IPR003607">
    <property type="entry name" value="HD/PDEase_dom"/>
</dbReference>
<dbReference type="InterPro" id="IPR023174">
    <property type="entry name" value="PDEase_CS"/>
</dbReference>
<evidence type="ECO:0000313" key="9">
    <source>
        <dbReference type="EMBL" id="KAF0719697.1"/>
    </source>
</evidence>
<protein>
    <recommendedName>
        <fullName evidence="6">Phosphodiesterase</fullName>
        <ecNumber evidence="6">3.1.4.-</ecNumber>
    </recommendedName>
</protein>
<dbReference type="PANTHER" id="PTHR11347">
    <property type="entry name" value="CYCLIC NUCLEOTIDE PHOSPHODIESTERASE"/>
    <property type="match status" value="1"/>
</dbReference>
<dbReference type="InterPro" id="IPR002073">
    <property type="entry name" value="PDEase_catalytic_dom"/>
</dbReference>
<feature type="binding site" evidence="5">
    <location>
        <position position="333"/>
    </location>
    <ligand>
        <name>Zn(2+)</name>
        <dbReference type="ChEBI" id="CHEBI:29105"/>
        <label>2</label>
    </ligand>
</feature>
<evidence type="ECO:0000256" key="2">
    <source>
        <dbReference type="ARBA" id="ARBA00022801"/>
    </source>
</evidence>
<comment type="cofactor">
    <cofactor evidence="6">
        <name>a divalent metal cation</name>
        <dbReference type="ChEBI" id="CHEBI:60240"/>
    </cofactor>
    <text evidence="6">Binds 2 divalent metal cations per subunit. Site 1 may preferentially bind zinc ions, while site 2 has a preference for magnesium and/or manganese ions.</text>
</comment>
<dbReference type="SUPFAM" id="SSF109604">
    <property type="entry name" value="HD-domain/PDEase-like"/>
    <property type="match status" value="1"/>
</dbReference>
<dbReference type="EC" id="3.1.4.-" evidence="6"/>
<evidence type="ECO:0000256" key="1">
    <source>
        <dbReference type="ARBA" id="ARBA00022723"/>
    </source>
</evidence>
<proteinExistence type="inferred from homology"/>
<dbReference type="Gene3D" id="1.10.1300.10">
    <property type="entry name" value="3'5'-cyclic nucleotide phosphodiesterase, catalytic domain"/>
    <property type="match status" value="1"/>
</dbReference>
<dbReference type="EMBL" id="VJMH01000053">
    <property type="protein sequence ID" value="KAF0719697.1"/>
    <property type="molecule type" value="Genomic_DNA"/>
</dbReference>
<organism evidence="10 11">
    <name type="scientific">Aphanomyces stellatus</name>
    <dbReference type="NCBI Taxonomy" id="120398"/>
    <lineage>
        <taxon>Eukaryota</taxon>
        <taxon>Sar</taxon>
        <taxon>Stramenopiles</taxon>
        <taxon>Oomycota</taxon>
        <taxon>Saprolegniomycetes</taxon>
        <taxon>Saprolegniales</taxon>
        <taxon>Verrucalvaceae</taxon>
        <taxon>Aphanomyces</taxon>
    </lineage>
</organism>
<evidence type="ECO:0000256" key="3">
    <source>
        <dbReference type="PIRSR" id="PIRSR623088-1"/>
    </source>
</evidence>
<feature type="binding site" evidence="4">
    <location>
        <begin position="292"/>
        <end position="296"/>
    </location>
    <ligand>
        <name>AMP</name>
        <dbReference type="ChEBI" id="CHEBI:456215"/>
    </ligand>
</feature>
<evidence type="ECO:0000313" key="11">
    <source>
        <dbReference type="Proteomes" id="UP000332933"/>
    </source>
</evidence>
<feature type="binding site" evidence="4">
    <location>
        <position position="333"/>
    </location>
    <ligand>
        <name>AMP</name>
        <dbReference type="ChEBI" id="CHEBI:456215"/>
    </ligand>
</feature>
<reference evidence="9" key="2">
    <citation type="submission" date="2019-06" db="EMBL/GenBank/DDBJ databases">
        <title>Genomics analysis of Aphanomyces spp. identifies a new class of oomycete effector associated with host adaptation.</title>
        <authorList>
            <person name="Gaulin E."/>
        </authorList>
    </citation>
    <scope>NUCLEOTIDE SEQUENCE</scope>
    <source>
        <strain evidence="9">CBS 578.67</strain>
    </source>
</reference>
<dbReference type="EMBL" id="CAADRA010000053">
    <property type="protein sequence ID" value="VFT78087.1"/>
    <property type="molecule type" value="Genomic_DNA"/>
</dbReference>
<evidence type="ECO:0000256" key="7">
    <source>
        <dbReference type="SAM" id="MobiDB-lite"/>
    </source>
</evidence>
<gene>
    <name evidence="10" type="primary">Aste57867_863</name>
    <name evidence="9" type="ORF">As57867_000862</name>
    <name evidence="10" type="ORF">ASTE57867_863</name>
</gene>
<feature type="binding site" evidence="4">
    <location>
        <position position="500"/>
    </location>
    <ligand>
        <name>AMP</name>
        <dbReference type="ChEBI" id="CHEBI:456215"/>
    </ligand>
</feature>
<feature type="binding site" evidence="5">
    <location>
        <position position="296"/>
    </location>
    <ligand>
        <name>Zn(2+)</name>
        <dbReference type="ChEBI" id="CHEBI:29105"/>
        <label>1</label>
    </ligand>
</feature>
<dbReference type="GO" id="GO:0004114">
    <property type="term" value="F:3',5'-cyclic-nucleotide phosphodiesterase activity"/>
    <property type="evidence" value="ECO:0007669"/>
    <property type="project" value="InterPro"/>
</dbReference>
<feature type="compositionally biased region" description="Acidic residues" evidence="7">
    <location>
        <begin position="42"/>
        <end position="58"/>
    </location>
</feature>
<feature type="binding site" evidence="5">
    <location>
        <position position="448"/>
    </location>
    <ligand>
        <name>Zn(2+)</name>
        <dbReference type="ChEBI" id="CHEBI:29105"/>
        <label>1</label>
    </ligand>
</feature>
<dbReference type="PROSITE" id="PS00126">
    <property type="entry name" value="PDEASE_I_1"/>
    <property type="match status" value="1"/>
</dbReference>
<dbReference type="OrthoDB" id="432756at2759"/>
<keyword evidence="11" id="KW-1185">Reference proteome</keyword>
<comment type="similarity">
    <text evidence="6">Belongs to the cyclic nucleotide phosphodiesterase family.</text>
</comment>
<dbReference type="GO" id="GO:0007165">
    <property type="term" value="P:signal transduction"/>
    <property type="evidence" value="ECO:0007669"/>
    <property type="project" value="InterPro"/>
</dbReference>
<evidence type="ECO:0000256" key="5">
    <source>
        <dbReference type="PIRSR" id="PIRSR623088-3"/>
    </source>
</evidence>
<evidence type="ECO:0000256" key="4">
    <source>
        <dbReference type="PIRSR" id="PIRSR623088-2"/>
    </source>
</evidence>
<dbReference type="AlphaFoldDB" id="A0A485K7U0"/>
<evidence type="ECO:0000313" key="10">
    <source>
        <dbReference type="EMBL" id="VFT78087.1"/>
    </source>
</evidence>
<keyword evidence="1 5" id="KW-0479">Metal-binding</keyword>
<feature type="active site" description="Proton donor" evidence="3">
    <location>
        <position position="292"/>
    </location>
</feature>
<dbReference type="Pfam" id="PF00233">
    <property type="entry name" value="PDEase_I"/>
    <property type="match status" value="1"/>
</dbReference>
<dbReference type="CDD" id="cd00077">
    <property type="entry name" value="HDc"/>
    <property type="match status" value="1"/>
</dbReference>
<dbReference type="PROSITE" id="PS51845">
    <property type="entry name" value="PDEASE_I_2"/>
    <property type="match status" value="1"/>
</dbReference>
<dbReference type="Proteomes" id="UP000332933">
    <property type="component" value="Unassembled WGS sequence"/>
</dbReference>
<feature type="domain" description="PDEase" evidence="8">
    <location>
        <begin position="217"/>
        <end position="544"/>
    </location>
</feature>
<evidence type="ECO:0000256" key="6">
    <source>
        <dbReference type="RuleBase" id="RU363067"/>
    </source>
</evidence>
<dbReference type="SMART" id="SM00471">
    <property type="entry name" value="HDc"/>
    <property type="match status" value="1"/>
</dbReference>
<reference evidence="10 11" key="1">
    <citation type="submission" date="2019-03" db="EMBL/GenBank/DDBJ databases">
        <authorList>
            <person name="Gaulin E."/>
            <person name="Dumas B."/>
        </authorList>
    </citation>
    <scope>NUCLEOTIDE SEQUENCE [LARGE SCALE GENOMIC DNA]</scope>
    <source>
        <strain evidence="10">CBS 568.67</strain>
    </source>
</reference>
<feature type="region of interest" description="Disordered" evidence="7">
    <location>
        <begin position="20"/>
        <end position="61"/>
    </location>
</feature>
<accession>A0A485K7U0</accession>
<dbReference type="PRINTS" id="PR00387">
    <property type="entry name" value="PDIESTERASE1"/>
</dbReference>
<dbReference type="InterPro" id="IPR023088">
    <property type="entry name" value="PDEase"/>
</dbReference>
<feature type="binding site" evidence="5">
    <location>
        <position position="332"/>
    </location>
    <ligand>
        <name>Zn(2+)</name>
        <dbReference type="ChEBI" id="CHEBI:29105"/>
        <label>1</label>
    </ligand>
</feature>
<evidence type="ECO:0000259" key="8">
    <source>
        <dbReference type="PROSITE" id="PS51845"/>
    </source>
</evidence>
<feature type="binding site" evidence="5">
    <location>
        <position position="333"/>
    </location>
    <ligand>
        <name>Zn(2+)</name>
        <dbReference type="ChEBI" id="CHEBI:29105"/>
        <label>1</label>
    </ligand>
</feature>
<name>A0A485K7U0_9STRA</name>
<sequence>MPLHKQREALKQAARILRGNSNASSAYAAPPRRTSSLKPDAVVDDDAAAASDESDDDGRESPIVSAVTLLRKVHAQCSESESKEATVGLADVDVLLSAFSELVDPETPVYAREDNDDDDDGCVGRTDIAPDGFINQNYSSKNEDAQNTFRTALRRASLVQRCIKAFKGNRPSTQSFEDVVAAATVDFAVPGAVPTQEGSPTSRHSHRRGALDTIFGVDMEAIGQIKKELAKISTWNFNVLELSKWHLDEVLLIVGCACFDAHNMCNNFSIPPATLRAFFVGIQSKYLGNPYHNAEHAADVMQSMHHFLTLGGLGTQIPMRGRFAALIAAACHDVGHTGYSNNFHINTNDHLAIRYAYRSPLENMHCAVAFEMLHTKECDILATLSDVEKIEVRNLIIDMVLATDNKNHSIYLGKLDRVLQSVGEDATADFSNPDDQKLLLQVALHAADVSNPVKPWPIYAIWTDRIMAEFYAQGDQERELKLPISFGCDRLNPIPEAKMQAGFIMGIVKPVFKTLSEVPKVSLKHCLDQLDRNLKIWQDQLAAQAS</sequence>
<feature type="binding site" evidence="4">
    <location>
        <position position="448"/>
    </location>
    <ligand>
        <name>AMP</name>
        <dbReference type="ChEBI" id="CHEBI:456215"/>
    </ligand>
</feature>
<dbReference type="GO" id="GO:0046872">
    <property type="term" value="F:metal ion binding"/>
    <property type="evidence" value="ECO:0007669"/>
    <property type="project" value="UniProtKB-KW"/>
</dbReference>
<feature type="compositionally biased region" description="Low complexity" evidence="7">
    <location>
        <begin position="20"/>
        <end position="36"/>
    </location>
</feature>
<dbReference type="InterPro" id="IPR036971">
    <property type="entry name" value="PDEase_catalytic_dom_sf"/>
</dbReference>
<keyword evidence="2 6" id="KW-0378">Hydrolase</keyword>